<reference evidence="7" key="1">
    <citation type="submission" date="2015-02" db="EMBL/GenBank/DDBJ databases">
        <title>Description and complete genome sequence of the first cultured representative of the subdivision 5 of the Verrucomicrobia phylum.</title>
        <authorList>
            <person name="Spring S."/>
            <person name="Bunk B."/>
            <person name="Sproer C."/>
            <person name="Klenk H.-P."/>
        </authorList>
    </citation>
    <scope>NUCLEOTIDE SEQUENCE [LARGE SCALE GENOMIC DNA]</scope>
    <source>
        <strain evidence="7">L21-Fru-AB</strain>
    </source>
</reference>
<dbReference type="InterPro" id="IPR050738">
    <property type="entry name" value="Sulfatase"/>
</dbReference>
<dbReference type="AlphaFoldDB" id="A0A0G3EDC0"/>
<dbReference type="Proteomes" id="UP000035268">
    <property type="component" value="Chromosome"/>
</dbReference>
<protein>
    <submittedName>
        <fullName evidence="6">Arylsulfatase</fullName>
        <ecNumber evidence="6">3.1.6.1</ecNumber>
    </submittedName>
</protein>
<dbReference type="InterPro" id="IPR017850">
    <property type="entry name" value="Alkaline_phosphatase_core_sf"/>
</dbReference>
<name>A0A0G3EDC0_9BACT</name>
<dbReference type="STRING" id="1307763.L21SP4_00075"/>
<dbReference type="EMBL" id="CP010904">
    <property type="protein sequence ID" value="AKJ63362.1"/>
    <property type="molecule type" value="Genomic_DNA"/>
</dbReference>
<gene>
    <name evidence="6" type="ORF">L21SP4_00075</name>
</gene>
<organism evidence="6 7">
    <name type="scientific">Kiritimatiella glycovorans</name>
    <dbReference type="NCBI Taxonomy" id="1307763"/>
    <lineage>
        <taxon>Bacteria</taxon>
        <taxon>Pseudomonadati</taxon>
        <taxon>Kiritimatiellota</taxon>
        <taxon>Kiritimatiellia</taxon>
        <taxon>Kiritimatiellales</taxon>
        <taxon>Kiritimatiellaceae</taxon>
        <taxon>Kiritimatiella</taxon>
    </lineage>
</organism>
<keyword evidence="7" id="KW-1185">Reference proteome</keyword>
<comment type="similarity">
    <text evidence="1">Belongs to the sulfatase family.</text>
</comment>
<evidence type="ECO:0000313" key="7">
    <source>
        <dbReference type="Proteomes" id="UP000035268"/>
    </source>
</evidence>
<keyword evidence="4" id="KW-0106">Calcium</keyword>
<keyword evidence="2" id="KW-0479">Metal-binding</keyword>
<dbReference type="PROSITE" id="PS00523">
    <property type="entry name" value="SULFATASE_1"/>
    <property type="match status" value="1"/>
</dbReference>
<dbReference type="PANTHER" id="PTHR42693:SF33">
    <property type="entry name" value="ARYLSULFATASE"/>
    <property type="match status" value="1"/>
</dbReference>
<evidence type="ECO:0000256" key="1">
    <source>
        <dbReference type="ARBA" id="ARBA00008779"/>
    </source>
</evidence>
<proteinExistence type="inferred from homology"/>
<evidence type="ECO:0000256" key="3">
    <source>
        <dbReference type="ARBA" id="ARBA00022801"/>
    </source>
</evidence>
<keyword evidence="3 6" id="KW-0378">Hydrolase</keyword>
<dbReference type="Pfam" id="PF00884">
    <property type="entry name" value="Sulfatase"/>
    <property type="match status" value="1"/>
</dbReference>
<dbReference type="EC" id="3.1.6.1" evidence="6"/>
<dbReference type="CDD" id="cd16027">
    <property type="entry name" value="SGSH"/>
    <property type="match status" value="1"/>
</dbReference>
<dbReference type="PANTHER" id="PTHR42693">
    <property type="entry name" value="ARYLSULFATASE FAMILY MEMBER"/>
    <property type="match status" value="1"/>
</dbReference>
<evidence type="ECO:0000256" key="4">
    <source>
        <dbReference type="ARBA" id="ARBA00022837"/>
    </source>
</evidence>
<sequence length="312" mass="34206">MKRREYLTAAACAAALPLGAAEEKKAPNVILIVTDDMGNQCGCYGDPQARTPNIDRLAREGTLFEVAYCAQPSCSPSRSAMITGIYPHANGQVGLTVSGYAVHDGTPCLVDWLRAAGYDLRSTGKLHMNPHGFPDFDFATPVGSDNARMVTIADRYRQQAGDKPFFIWYAYVDPHTPFEDQRNGFPAHPRGAEDVTAWDFLGGIDDPALRKEVAGYYNEVERADAGIGLLLERLETRGVLDETMIIVTGDQGPGFIRSKPYLYDAGIRVPLVIRWPKGVKAGQRRAEPVSAVDIAPTIPDFNIARRRARIPL</sequence>
<dbReference type="RefSeq" id="WP_052880803.1">
    <property type="nucleotide sequence ID" value="NZ_CP010904.1"/>
</dbReference>
<evidence type="ECO:0000259" key="5">
    <source>
        <dbReference type="Pfam" id="PF00884"/>
    </source>
</evidence>
<accession>A0A0G3EDC0</accession>
<dbReference type="InterPro" id="IPR024607">
    <property type="entry name" value="Sulfatase_CS"/>
</dbReference>
<dbReference type="KEGG" id="vbl:L21SP4_00075"/>
<dbReference type="InterPro" id="IPR000917">
    <property type="entry name" value="Sulfatase_N"/>
</dbReference>
<dbReference type="GO" id="GO:0004065">
    <property type="term" value="F:arylsulfatase activity"/>
    <property type="evidence" value="ECO:0007669"/>
    <property type="project" value="UniProtKB-EC"/>
</dbReference>
<dbReference type="Gene3D" id="3.40.720.10">
    <property type="entry name" value="Alkaline Phosphatase, subunit A"/>
    <property type="match status" value="1"/>
</dbReference>
<dbReference type="OrthoDB" id="9777306at2"/>
<feature type="domain" description="Sulfatase N-terminal" evidence="5">
    <location>
        <begin position="27"/>
        <end position="298"/>
    </location>
</feature>
<evidence type="ECO:0000256" key="2">
    <source>
        <dbReference type="ARBA" id="ARBA00022723"/>
    </source>
</evidence>
<evidence type="ECO:0000313" key="6">
    <source>
        <dbReference type="EMBL" id="AKJ63362.1"/>
    </source>
</evidence>
<dbReference type="SUPFAM" id="SSF53649">
    <property type="entry name" value="Alkaline phosphatase-like"/>
    <property type="match status" value="1"/>
</dbReference>
<reference evidence="6 7" key="2">
    <citation type="journal article" date="2016" name="ISME J.">
        <title>Characterization of the first cultured representative of Verrucomicrobia subdivision 5 indicates the proposal of a novel phylum.</title>
        <authorList>
            <person name="Spring S."/>
            <person name="Bunk B."/>
            <person name="Sproer C."/>
            <person name="Schumann P."/>
            <person name="Rohde M."/>
            <person name="Tindall B.J."/>
            <person name="Klenk H.P."/>
        </authorList>
    </citation>
    <scope>NUCLEOTIDE SEQUENCE [LARGE SCALE GENOMIC DNA]</scope>
    <source>
        <strain evidence="6 7">L21-Fru-AB</strain>
    </source>
</reference>
<dbReference type="GO" id="GO:0046872">
    <property type="term" value="F:metal ion binding"/>
    <property type="evidence" value="ECO:0007669"/>
    <property type="project" value="UniProtKB-KW"/>
</dbReference>